<dbReference type="CDD" id="cd07302">
    <property type="entry name" value="CHD"/>
    <property type="match status" value="1"/>
</dbReference>
<dbReference type="InterPro" id="IPR011645">
    <property type="entry name" value="HNOB_dom_associated"/>
</dbReference>
<evidence type="ECO:0000313" key="6">
    <source>
        <dbReference type="EMBL" id="MCT8970703.1"/>
    </source>
</evidence>
<dbReference type="PANTHER" id="PTHR45655:SF8">
    <property type="entry name" value="SOLUBLE GUANYLATE CYCLASE GCY-33"/>
    <property type="match status" value="1"/>
</dbReference>
<dbReference type="GO" id="GO:0038060">
    <property type="term" value="P:nitric oxide-cGMP-mediated signaling"/>
    <property type="evidence" value="ECO:0007669"/>
    <property type="project" value="TreeGrafter"/>
</dbReference>
<dbReference type="GO" id="GO:0004016">
    <property type="term" value="F:adenylate cyclase activity"/>
    <property type="evidence" value="ECO:0007669"/>
    <property type="project" value="UniProtKB-ARBA"/>
</dbReference>
<keyword evidence="7" id="KW-1185">Reference proteome</keyword>
<feature type="coiled-coil region" evidence="4">
    <location>
        <begin position="128"/>
        <end position="155"/>
    </location>
</feature>
<dbReference type="GO" id="GO:0000166">
    <property type="term" value="F:nucleotide binding"/>
    <property type="evidence" value="ECO:0007669"/>
    <property type="project" value="UniProtKB-KW"/>
</dbReference>
<sequence>MSADPVPADPDVGSALNLDAFNRALIESVGVGIAIVECDGLKVLFQNKRFEQLFGSPANDITLDQLMQVPDLSGLEPGAVETCEISVKQKRRPVTLAAHFSVHEDDGRHVYMVEMHNITKVKELEYMIESYAKMVEKNERALRREKERAERLLLNIMPRTVYEELKTFGVTTPQRFESASVLMLDFVDFTEMAVSKDPLALISELNDIFTGFDRIVEQFGCERLKTIGDAYVAVSGIPEATPDHAQNIARTALLFRRFIRQRNATREEKWRCRIGIASGPMIGSIVGIQKYVYDIFGPAMDLAARMEQHAEPMEILLPEATADHIRGEFRLEPVAAREVKGFGTLDLFKLVGGDEELGVTLI</sequence>
<comment type="caution">
    <text evidence="6">The sequence shown here is derived from an EMBL/GenBank/DDBJ whole genome shotgun (WGS) entry which is preliminary data.</text>
</comment>
<dbReference type="Gene3D" id="3.30.70.1230">
    <property type="entry name" value="Nucleotide cyclase"/>
    <property type="match status" value="1"/>
</dbReference>
<dbReference type="SMART" id="SM00044">
    <property type="entry name" value="CYCc"/>
    <property type="match status" value="1"/>
</dbReference>
<evidence type="ECO:0000256" key="4">
    <source>
        <dbReference type="SAM" id="Coils"/>
    </source>
</evidence>
<dbReference type="AlphaFoldDB" id="A0AAW5QVL2"/>
<dbReference type="Pfam" id="PF07701">
    <property type="entry name" value="HNOBA"/>
    <property type="match status" value="1"/>
</dbReference>
<dbReference type="EC" id="4.6.1.2" evidence="1"/>
<proteinExistence type="predicted"/>
<evidence type="ECO:0000259" key="5">
    <source>
        <dbReference type="PROSITE" id="PS50125"/>
    </source>
</evidence>
<keyword evidence="2" id="KW-0547">Nucleotide-binding</keyword>
<dbReference type="GO" id="GO:0004383">
    <property type="term" value="F:guanylate cyclase activity"/>
    <property type="evidence" value="ECO:0007669"/>
    <property type="project" value="UniProtKB-EC"/>
</dbReference>
<feature type="domain" description="Guanylate cyclase" evidence="5">
    <location>
        <begin position="180"/>
        <end position="307"/>
    </location>
</feature>
<dbReference type="GO" id="GO:0070482">
    <property type="term" value="P:response to oxygen levels"/>
    <property type="evidence" value="ECO:0007669"/>
    <property type="project" value="TreeGrafter"/>
</dbReference>
<keyword evidence="4" id="KW-0175">Coiled coil</keyword>
<dbReference type="InterPro" id="IPR001054">
    <property type="entry name" value="A/G_cyclase"/>
</dbReference>
<evidence type="ECO:0000313" key="7">
    <source>
        <dbReference type="Proteomes" id="UP001320898"/>
    </source>
</evidence>
<dbReference type="GO" id="GO:0019826">
    <property type="term" value="F:oxygen sensor activity"/>
    <property type="evidence" value="ECO:0007669"/>
    <property type="project" value="TreeGrafter"/>
</dbReference>
<dbReference type="EMBL" id="JALIDZ010000001">
    <property type="protein sequence ID" value="MCT8970703.1"/>
    <property type="molecule type" value="Genomic_DNA"/>
</dbReference>
<keyword evidence="3" id="KW-0141">cGMP biosynthesis</keyword>
<gene>
    <name evidence="6" type="ORF">MUB46_02410</name>
</gene>
<dbReference type="InterPro" id="IPR000014">
    <property type="entry name" value="PAS"/>
</dbReference>
<dbReference type="PROSITE" id="PS50125">
    <property type="entry name" value="GUANYLATE_CYCLASE_2"/>
    <property type="match status" value="1"/>
</dbReference>
<dbReference type="Pfam" id="PF00211">
    <property type="entry name" value="Guanylate_cyc"/>
    <property type="match status" value="1"/>
</dbReference>
<name>A0AAW5QVL2_9HYPH</name>
<dbReference type="GO" id="GO:0008074">
    <property type="term" value="C:guanylate cyclase complex, soluble"/>
    <property type="evidence" value="ECO:0007669"/>
    <property type="project" value="TreeGrafter"/>
</dbReference>
<evidence type="ECO:0000256" key="3">
    <source>
        <dbReference type="ARBA" id="ARBA00023293"/>
    </source>
</evidence>
<accession>A0AAW5QVL2</accession>
<protein>
    <recommendedName>
        <fullName evidence="1">guanylate cyclase</fullName>
        <ecNumber evidence="1">4.6.1.2</ecNumber>
    </recommendedName>
</protein>
<dbReference type="PANTHER" id="PTHR45655">
    <property type="entry name" value="GUANYLATE CYCLASE SOLUBLE SUBUNIT BETA-2"/>
    <property type="match status" value="1"/>
</dbReference>
<evidence type="ECO:0000256" key="1">
    <source>
        <dbReference type="ARBA" id="ARBA00012202"/>
    </source>
</evidence>
<evidence type="ECO:0000256" key="2">
    <source>
        <dbReference type="ARBA" id="ARBA00022741"/>
    </source>
</evidence>
<dbReference type="Pfam" id="PF13188">
    <property type="entry name" value="PAS_8"/>
    <property type="match status" value="1"/>
</dbReference>
<organism evidence="6 7">
    <name type="scientific">Microbaculum marinisediminis</name>
    <dbReference type="NCBI Taxonomy" id="2931392"/>
    <lineage>
        <taxon>Bacteria</taxon>
        <taxon>Pseudomonadati</taxon>
        <taxon>Pseudomonadota</taxon>
        <taxon>Alphaproteobacteria</taxon>
        <taxon>Hyphomicrobiales</taxon>
        <taxon>Tepidamorphaceae</taxon>
        <taxon>Microbaculum</taxon>
    </lineage>
</organism>
<dbReference type="Proteomes" id="UP001320898">
    <property type="component" value="Unassembled WGS sequence"/>
</dbReference>
<reference evidence="6 7" key="1">
    <citation type="submission" date="2022-04" db="EMBL/GenBank/DDBJ databases">
        <authorList>
            <person name="Ye Y.-Q."/>
            <person name="Du Z.-J."/>
        </authorList>
    </citation>
    <scope>NUCLEOTIDE SEQUENCE [LARGE SCALE GENOMIC DNA]</scope>
    <source>
        <strain evidence="6 7">A6E488</strain>
    </source>
</reference>
<dbReference type="SUPFAM" id="SSF55073">
    <property type="entry name" value="Nucleotide cyclase"/>
    <property type="match status" value="1"/>
</dbReference>
<dbReference type="GO" id="GO:0070026">
    <property type="term" value="F:nitric oxide binding"/>
    <property type="evidence" value="ECO:0007669"/>
    <property type="project" value="TreeGrafter"/>
</dbReference>
<dbReference type="RefSeq" id="WP_261614265.1">
    <property type="nucleotide sequence ID" value="NZ_JALIDZ010000001.1"/>
</dbReference>
<dbReference type="InterPro" id="IPR029787">
    <property type="entry name" value="Nucleotide_cyclase"/>
</dbReference>
<dbReference type="Gene3D" id="6.10.250.780">
    <property type="match status" value="1"/>
</dbReference>